<organism evidence="2">
    <name type="scientific">uncultured Desulfobacterium sp</name>
    <dbReference type="NCBI Taxonomy" id="201089"/>
    <lineage>
        <taxon>Bacteria</taxon>
        <taxon>Pseudomonadati</taxon>
        <taxon>Thermodesulfobacteriota</taxon>
        <taxon>Desulfobacteria</taxon>
        <taxon>Desulfobacterales</taxon>
        <taxon>Desulfobacteriaceae</taxon>
        <taxon>Desulfobacterium</taxon>
        <taxon>environmental samples</taxon>
    </lineage>
</organism>
<accession>E1YB78</accession>
<dbReference type="SMART" id="SM01008">
    <property type="entry name" value="Ald_Xan_dh_C"/>
    <property type="match status" value="1"/>
</dbReference>
<dbReference type="SUPFAM" id="SSF54665">
    <property type="entry name" value="CO dehydrogenase molybdoprotein N-domain-like"/>
    <property type="match status" value="1"/>
</dbReference>
<evidence type="ECO:0000313" key="2">
    <source>
        <dbReference type="EMBL" id="CBX27755.1"/>
    </source>
</evidence>
<name>E1YB78_9BACT</name>
<feature type="domain" description="Aldehyde oxidase/xanthine dehydrogenase a/b hammerhead" evidence="1">
    <location>
        <begin position="25"/>
        <end position="66"/>
    </location>
</feature>
<sequence length="74" mass="8368">MEDKMKEYSVVGKPLHKVDSLEKATGKAIYTDDLKLSGMLTGKILRSPYPHAQVLNIDISRAQKLFRSKSGYNR</sequence>
<reference evidence="2" key="1">
    <citation type="journal article" date="2011" name="Environ. Microbiol.">
        <title>Genomic insights into the metabolic potential of the polycyclic aromatic hydrocarbon degrading sulfate-reducing Deltaproteobacterium N47.</title>
        <authorList>
            <person name="Bergmann F."/>
            <person name="Selesi D."/>
            <person name="Weinmaier T."/>
            <person name="Tischler P."/>
            <person name="Rattei T."/>
            <person name="Meckenstock R.U."/>
        </authorList>
    </citation>
    <scope>NUCLEOTIDE SEQUENCE</scope>
</reference>
<dbReference type="Pfam" id="PF01315">
    <property type="entry name" value="Ald_Xan_dh_C"/>
    <property type="match status" value="1"/>
</dbReference>
<dbReference type="InterPro" id="IPR036856">
    <property type="entry name" value="Ald_Oxase/Xan_DH_a/b_sf"/>
</dbReference>
<protein>
    <recommendedName>
        <fullName evidence="1">Aldehyde oxidase/xanthine dehydrogenase a/b hammerhead domain-containing protein</fullName>
    </recommendedName>
</protein>
<proteinExistence type="predicted"/>
<dbReference type="AlphaFoldDB" id="E1YB78"/>
<dbReference type="EMBL" id="FR695867">
    <property type="protein sequence ID" value="CBX27755.1"/>
    <property type="molecule type" value="Genomic_DNA"/>
</dbReference>
<dbReference type="Gene3D" id="3.90.1170.50">
    <property type="entry name" value="Aldehyde oxidase/xanthine dehydrogenase, a/b hammerhead"/>
    <property type="match status" value="1"/>
</dbReference>
<dbReference type="InterPro" id="IPR000674">
    <property type="entry name" value="Ald_Oxase/Xan_DH_a/b"/>
</dbReference>
<evidence type="ECO:0000259" key="1">
    <source>
        <dbReference type="SMART" id="SM01008"/>
    </source>
</evidence>
<gene>
    <name evidence="2" type="ORF">N47_C18130</name>
</gene>